<dbReference type="Proteomes" id="UP000181870">
    <property type="component" value="Unassembled WGS sequence"/>
</dbReference>
<gene>
    <name evidence="1" type="ORF">SAMN05192581_101516</name>
    <name evidence="2" type="ORF">SAMN05192582_10859</name>
</gene>
<evidence type="ECO:0000313" key="4">
    <source>
        <dbReference type="Proteomes" id="UP000183670"/>
    </source>
</evidence>
<dbReference type="KEGG" id="boa:Bovatus_04671"/>
<name>A0A1G8P594_BACOV</name>
<dbReference type="RefSeq" id="WP_004301936.1">
    <property type="nucleotide sequence ID" value="NZ_CAKJZA010000004.1"/>
</dbReference>
<reference evidence="3 4" key="1">
    <citation type="submission" date="2016-10" db="EMBL/GenBank/DDBJ databases">
        <authorList>
            <person name="de Groot N.N."/>
        </authorList>
    </citation>
    <scope>NUCLEOTIDE SEQUENCE [LARGE SCALE GENOMIC DNA]</scope>
    <source>
        <strain evidence="1 4">NLAE-zl-C500</strain>
        <strain evidence="2 3">NLAE-zl-C57</strain>
    </source>
</reference>
<organism evidence="2 3">
    <name type="scientific">Bacteroides ovatus</name>
    <dbReference type="NCBI Taxonomy" id="28116"/>
    <lineage>
        <taxon>Bacteria</taxon>
        <taxon>Pseudomonadati</taxon>
        <taxon>Bacteroidota</taxon>
        <taxon>Bacteroidia</taxon>
        <taxon>Bacteroidales</taxon>
        <taxon>Bacteroidaceae</taxon>
        <taxon>Bacteroides</taxon>
    </lineage>
</organism>
<proteinExistence type="predicted"/>
<dbReference type="InterPro" id="IPR010862">
    <property type="entry name" value="DUF1493"/>
</dbReference>
<dbReference type="Proteomes" id="UP000183670">
    <property type="component" value="Unassembled WGS sequence"/>
</dbReference>
<evidence type="ECO:0000313" key="2">
    <source>
        <dbReference type="EMBL" id="SDI87476.1"/>
    </source>
</evidence>
<dbReference type="Pfam" id="PF07377">
    <property type="entry name" value="DUF1493"/>
    <property type="match status" value="1"/>
</dbReference>
<evidence type="ECO:0008006" key="5">
    <source>
        <dbReference type="Google" id="ProtNLM"/>
    </source>
</evidence>
<dbReference type="AlphaFoldDB" id="A0A1G8P594"/>
<dbReference type="EMBL" id="FNDO01000085">
    <property type="protein sequence ID" value="SDI87476.1"/>
    <property type="molecule type" value="Genomic_DNA"/>
</dbReference>
<evidence type="ECO:0000313" key="3">
    <source>
        <dbReference type="Proteomes" id="UP000181870"/>
    </source>
</evidence>
<evidence type="ECO:0000313" key="1">
    <source>
        <dbReference type="EMBL" id="SDB76938.1"/>
    </source>
</evidence>
<protein>
    <recommendedName>
        <fullName evidence="5">DUF1493 family protein</fullName>
    </recommendedName>
</protein>
<accession>A0A1G8P594</accession>
<sequence length="108" mass="12891">MKIMDGEDIWRQVIQFVEEERWGGEFTRETDLARDLKLQGDDAYEFISLFSRIFNVNVEKFVFEEYFYPEGDWILPKLLDLILGRKEKVKKRITLGDLERAVKEGKLV</sequence>
<dbReference type="EMBL" id="FMYE01000015">
    <property type="protein sequence ID" value="SDB76938.1"/>
    <property type="molecule type" value="Genomic_DNA"/>
</dbReference>
<dbReference type="GeneID" id="29455796"/>